<feature type="transmembrane region" description="Helical" evidence="1">
    <location>
        <begin position="72"/>
        <end position="91"/>
    </location>
</feature>
<organism evidence="2 3">
    <name type="scientific">Desulfosarcina widdelii</name>
    <dbReference type="NCBI Taxonomy" id="947919"/>
    <lineage>
        <taxon>Bacteria</taxon>
        <taxon>Pseudomonadati</taxon>
        <taxon>Thermodesulfobacteriota</taxon>
        <taxon>Desulfobacteria</taxon>
        <taxon>Desulfobacterales</taxon>
        <taxon>Desulfosarcinaceae</taxon>
        <taxon>Desulfosarcina</taxon>
    </lineage>
</organism>
<evidence type="ECO:0000256" key="1">
    <source>
        <dbReference type="SAM" id="Phobius"/>
    </source>
</evidence>
<gene>
    <name evidence="2" type="ORF">DSCW_39920</name>
</gene>
<sequence>MNNATQKPTEDMTDWRLQAGPARNRMHSFGLTMIVMGASFMLYYLGLFGTVDGPLTPEKMGAALSGLGVTRRHVIVVLLSILIAAISWNWIFNLTSLIAGSRLTCTAKKKGANRCCGESVKRVRRRSDRSNRTVVEYVCPCGHRRTEAHFHPVKKGVVSHTVWVGCLAFVLIALFCA</sequence>
<feature type="transmembrane region" description="Helical" evidence="1">
    <location>
        <begin position="157"/>
        <end position="176"/>
    </location>
</feature>
<keyword evidence="1" id="KW-0812">Transmembrane</keyword>
<dbReference type="KEGG" id="dwd:DSCW_39920"/>
<dbReference type="AlphaFoldDB" id="A0A5K7Z780"/>
<dbReference type="RefSeq" id="WP_155305393.1">
    <property type="nucleotide sequence ID" value="NZ_AP021875.1"/>
</dbReference>
<name>A0A5K7Z780_9BACT</name>
<keyword evidence="1" id="KW-1133">Transmembrane helix</keyword>
<protein>
    <submittedName>
        <fullName evidence="2">Uncharacterized protein</fullName>
    </submittedName>
</protein>
<keyword evidence="1" id="KW-0472">Membrane</keyword>
<reference evidence="2 3" key="1">
    <citation type="submission" date="2019-11" db="EMBL/GenBank/DDBJ databases">
        <title>Comparative genomics of hydrocarbon-degrading Desulfosarcina strains.</title>
        <authorList>
            <person name="Watanabe M."/>
            <person name="Kojima H."/>
            <person name="Fukui M."/>
        </authorList>
    </citation>
    <scope>NUCLEOTIDE SEQUENCE [LARGE SCALE GENOMIC DNA]</scope>
    <source>
        <strain evidence="2 3">PP31</strain>
    </source>
</reference>
<feature type="transmembrane region" description="Helical" evidence="1">
    <location>
        <begin position="29"/>
        <end position="51"/>
    </location>
</feature>
<dbReference type="Proteomes" id="UP000427769">
    <property type="component" value="Chromosome"/>
</dbReference>
<evidence type="ECO:0000313" key="2">
    <source>
        <dbReference type="EMBL" id="BBO76575.1"/>
    </source>
</evidence>
<dbReference type="EMBL" id="AP021875">
    <property type="protein sequence ID" value="BBO76575.1"/>
    <property type="molecule type" value="Genomic_DNA"/>
</dbReference>
<evidence type="ECO:0000313" key="3">
    <source>
        <dbReference type="Proteomes" id="UP000427769"/>
    </source>
</evidence>
<accession>A0A5K7Z780</accession>
<proteinExistence type="predicted"/>
<keyword evidence="3" id="KW-1185">Reference proteome</keyword>
<dbReference type="OrthoDB" id="5420247at2"/>